<dbReference type="CDD" id="cd03441">
    <property type="entry name" value="R_hydratase_like"/>
    <property type="match status" value="1"/>
</dbReference>
<accession>A0A263DBE9</accession>
<organism evidence="3 4">
    <name type="scientific">Amycolatopsis antarctica</name>
    <dbReference type="NCBI Taxonomy" id="1854586"/>
    <lineage>
        <taxon>Bacteria</taxon>
        <taxon>Bacillati</taxon>
        <taxon>Actinomycetota</taxon>
        <taxon>Actinomycetes</taxon>
        <taxon>Pseudonocardiales</taxon>
        <taxon>Pseudonocardiaceae</taxon>
        <taxon>Amycolatopsis</taxon>
    </lineage>
</organism>
<dbReference type="Gene3D" id="3.10.129.10">
    <property type="entry name" value="Hotdog Thioesterase"/>
    <property type="match status" value="1"/>
</dbReference>
<dbReference type="InParanoid" id="A0A263DBE9"/>
<evidence type="ECO:0000313" key="3">
    <source>
        <dbReference type="EMBL" id="OZM74826.1"/>
    </source>
</evidence>
<gene>
    <name evidence="3" type="ORF">CFN78_01000</name>
</gene>
<dbReference type="Pfam" id="PF13452">
    <property type="entry name" value="FAS1_DH_region"/>
    <property type="match status" value="1"/>
</dbReference>
<comment type="caution">
    <text evidence="3">The sequence shown here is derived from an EMBL/GenBank/DDBJ whole genome shotgun (WGS) entry which is preliminary data.</text>
</comment>
<evidence type="ECO:0000259" key="2">
    <source>
        <dbReference type="Pfam" id="PF13452"/>
    </source>
</evidence>
<dbReference type="HAMAP" id="MF_00799">
    <property type="entry name" value="UPF0336"/>
    <property type="match status" value="1"/>
</dbReference>
<dbReference type="InterPro" id="IPR039569">
    <property type="entry name" value="FAS1-like_DH_region"/>
</dbReference>
<dbReference type="InterPro" id="IPR029069">
    <property type="entry name" value="HotDog_dom_sf"/>
</dbReference>
<sequence>MPLDPAYVGRSYPPSPVFDVSRGKIAEFADAIGDGNAIYRDVDAARAAGHPDVIAPPTFLTIISLAAVNTIVEDPALGLDYSRMVHGDQRFEHTRPVHAGDRLTLTAQIEDAFTRAGNDFLTVRADIADADGAPVAVARAQLVVRGESE</sequence>
<keyword evidence="4" id="KW-1185">Reference proteome</keyword>
<proteinExistence type="inferred from homology"/>
<dbReference type="AlphaFoldDB" id="A0A263DBE9"/>
<dbReference type="EMBL" id="NKYE01000001">
    <property type="protein sequence ID" value="OZM74826.1"/>
    <property type="molecule type" value="Genomic_DNA"/>
</dbReference>
<evidence type="ECO:0000256" key="1">
    <source>
        <dbReference type="HAMAP-Rule" id="MF_00799"/>
    </source>
</evidence>
<dbReference type="InterPro" id="IPR016709">
    <property type="entry name" value="HadA-like"/>
</dbReference>
<protein>
    <recommendedName>
        <fullName evidence="1">UPF0336 protein CFN78_01000</fullName>
    </recommendedName>
</protein>
<dbReference type="RefSeq" id="WP_094860611.1">
    <property type="nucleotide sequence ID" value="NZ_NKYE01000001.1"/>
</dbReference>
<reference evidence="3 4" key="1">
    <citation type="submission" date="2017-07" db="EMBL/GenBank/DDBJ databases">
        <title>Amycolatopsis antarcticus sp. nov., isolated from the surface of an Antarcticus brown macroalga.</title>
        <authorList>
            <person name="Wang J."/>
            <person name="Leiva S."/>
            <person name="Huang J."/>
            <person name="Huang Y."/>
        </authorList>
    </citation>
    <scope>NUCLEOTIDE SEQUENCE [LARGE SCALE GENOMIC DNA]</scope>
    <source>
        <strain evidence="3 4">AU-G6</strain>
    </source>
</reference>
<dbReference type="Proteomes" id="UP000242444">
    <property type="component" value="Unassembled WGS sequence"/>
</dbReference>
<name>A0A263DBE9_9PSEU</name>
<dbReference type="PIRSF" id="PIRSF018072">
    <property type="entry name" value="UCP018072"/>
    <property type="match status" value="1"/>
</dbReference>
<dbReference type="OrthoDB" id="5415111at2"/>
<comment type="similarity">
    <text evidence="1">Belongs to the UPF0336 family.</text>
</comment>
<dbReference type="SUPFAM" id="SSF54637">
    <property type="entry name" value="Thioesterase/thiol ester dehydrase-isomerase"/>
    <property type="match status" value="1"/>
</dbReference>
<evidence type="ECO:0000313" key="4">
    <source>
        <dbReference type="Proteomes" id="UP000242444"/>
    </source>
</evidence>
<feature type="domain" description="FAS1-like dehydratase" evidence="2">
    <location>
        <begin position="8"/>
        <end position="136"/>
    </location>
</feature>